<dbReference type="AlphaFoldDB" id="A0A9X9M6D2"/>
<dbReference type="Proteomes" id="UP000269945">
    <property type="component" value="Unassembled WGS sequence"/>
</dbReference>
<evidence type="ECO:0000256" key="1">
    <source>
        <dbReference type="SAM" id="MobiDB-lite"/>
    </source>
</evidence>
<name>A0A9X9M6D2_GULGU</name>
<evidence type="ECO:0000313" key="2">
    <source>
        <dbReference type="EMBL" id="VCX37828.1"/>
    </source>
</evidence>
<comment type="caution">
    <text evidence="2">The sequence shown here is derived from an EMBL/GenBank/DDBJ whole genome shotgun (WGS) entry which is preliminary data.</text>
</comment>
<gene>
    <name evidence="2" type="ORF">BN2614_LOCUS6</name>
</gene>
<sequence>AGQSAYLGLVTSSTTGGRESKRVGSRGEREMVGIQEEEGSGGKRQVGGGGRHKGKWKGAQTTKPKREQRRGQTHKEWNRRRTPTHTE</sequence>
<feature type="compositionally biased region" description="Basic and acidic residues" evidence="1">
    <location>
        <begin position="18"/>
        <end position="31"/>
    </location>
</feature>
<evidence type="ECO:0000313" key="3">
    <source>
        <dbReference type="Proteomes" id="UP000269945"/>
    </source>
</evidence>
<feature type="non-terminal residue" evidence="2">
    <location>
        <position position="1"/>
    </location>
</feature>
<feature type="non-terminal residue" evidence="2">
    <location>
        <position position="87"/>
    </location>
</feature>
<feature type="compositionally biased region" description="Basic residues" evidence="1">
    <location>
        <begin position="77"/>
        <end position="87"/>
    </location>
</feature>
<organism evidence="2 3">
    <name type="scientific">Gulo gulo</name>
    <name type="common">Wolverine</name>
    <name type="synonym">Gluton</name>
    <dbReference type="NCBI Taxonomy" id="48420"/>
    <lineage>
        <taxon>Eukaryota</taxon>
        <taxon>Metazoa</taxon>
        <taxon>Chordata</taxon>
        <taxon>Craniata</taxon>
        <taxon>Vertebrata</taxon>
        <taxon>Euteleostomi</taxon>
        <taxon>Mammalia</taxon>
        <taxon>Eutheria</taxon>
        <taxon>Laurasiatheria</taxon>
        <taxon>Carnivora</taxon>
        <taxon>Caniformia</taxon>
        <taxon>Musteloidea</taxon>
        <taxon>Mustelidae</taxon>
        <taxon>Guloninae</taxon>
        <taxon>Gulo</taxon>
    </lineage>
</organism>
<dbReference type="EMBL" id="CYRY02043432">
    <property type="protein sequence ID" value="VCX37828.1"/>
    <property type="molecule type" value="Genomic_DNA"/>
</dbReference>
<proteinExistence type="predicted"/>
<keyword evidence="3" id="KW-1185">Reference proteome</keyword>
<accession>A0A9X9M6D2</accession>
<reference evidence="2 3" key="1">
    <citation type="submission" date="2018-10" db="EMBL/GenBank/DDBJ databases">
        <authorList>
            <person name="Ekblom R."/>
            <person name="Jareborg N."/>
        </authorList>
    </citation>
    <scope>NUCLEOTIDE SEQUENCE [LARGE SCALE GENOMIC DNA]</scope>
    <source>
        <tissue evidence="2">Muscle</tissue>
    </source>
</reference>
<feature type="region of interest" description="Disordered" evidence="1">
    <location>
        <begin position="1"/>
        <end position="87"/>
    </location>
</feature>
<protein>
    <submittedName>
        <fullName evidence="2">Uncharacterized protein</fullName>
    </submittedName>
</protein>